<dbReference type="InterPro" id="IPR013087">
    <property type="entry name" value="Znf_C2H2_type"/>
</dbReference>
<sequence length="366" mass="42440">MRKLSCIMRDEMLQSTVSDLAFTFPTDLLPCRCSVREVLMDQSTGPMKNTVYNPAHRTPAAGWMDNYLNLSKCMIKANENFEGLIRKWGWNIENERLSLSGRIAGHHFLGNSEDVPSTSHPFAISEILKASMEENSTANVVQTREPPIYANIAEKEVPGIQRKRKPLIVYRSEPHDASKRVQEMLERRDASLRYINDGNAIVNPFAVSKREQLKFLRNSFCRAKAEGGYECAVCRQERWLLRDMDKHLLGHSDSKFYLCVRCFKGFNDTFDMKRHNRKHTNVRPYACAQCSCRFTQRSLLEGHQRCVHQMTLRYGRNQRREELRVCEACGFVCENYTTLLEHTACQHPTNQDSITKLRRRINNQVP</sequence>
<evidence type="ECO:0000313" key="9">
    <source>
        <dbReference type="EMBL" id="CDS19701.1"/>
    </source>
</evidence>
<dbReference type="OrthoDB" id="6508643at2759"/>
<dbReference type="GO" id="GO:0000978">
    <property type="term" value="F:RNA polymerase II cis-regulatory region sequence-specific DNA binding"/>
    <property type="evidence" value="ECO:0007669"/>
    <property type="project" value="TreeGrafter"/>
</dbReference>
<dbReference type="Proteomes" id="UP000492820">
    <property type="component" value="Unassembled WGS sequence"/>
</dbReference>
<evidence type="ECO:0000313" key="11">
    <source>
        <dbReference type="WBParaSite" id="EgrG_000503240"/>
    </source>
</evidence>
<feature type="domain" description="C2H2-type" evidence="8">
    <location>
        <begin position="257"/>
        <end position="284"/>
    </location>
</feature>
<evidence type="ECO:0000313" key="10">
    <source>
        <dbReference type="Proteomes" id="UP000492820"/>
    </source>
</evidence>
<organism evidence="9">
    <name type="scientific">Echinococcus granulosus</name>
    <name type="common">Hydatid tapeworm</name>
    <dbReference type="NCBI Taxonomy" id="6210"/>
    <lineage>
        <taxon>Eukaryota</taxon>
        <taxon>Metazoa</taxon>
        <taxon>Spiralia</taxon>
        <taxon>Lophotrochozoa</taxon>
        <taxon>Platyhelminthes</taxon>
        <taxon>Cestoda</taxon>
        <taxon>Eucestoda</taxon>
        <taxon>Cyclophyllidea</taxon>
        <taxon>Taeniidae</taxon>
        <taxon>Echinococcus</taxon>
        <taxon>Echinococcus granulosus group</taxon>
    </lineage>
</organism>
<comment type="subcellular location">
    <subcellularLocation>
        <location evidence="1">Nucleus</location>
    </subcellularLocation>
</comment>
<evidence type="ECO:0000256" key="4">
    <source>
        <dbReference type="ARBA" id="ARBA00022771"/>
    </source>
</evidence>
<gene>
    <name evidence="11" type="primary">EGR_06553</name>
    <name evidence="9" type="ORF">EgrG_000503240</name>
</gene>
<dbReference type="GO" id="GO:0005634">
    <property type="term" value="C:nucleus"/>
    <property type="evidence" value="ECO:0007669"/>
    <property type="project" value="UniProtKB-SubCell"/>
</dbReference>
<evidence type="ECO:0000256" key="5">
    <source>
        <dbReference type="ARBA" id="ARBA00022833"/>
    </source>
</evidence>
<evidence type="ECO:0000259" key="8">
    <source>
        <dbReference type="PROSITE" id="PS50157"/>
    </source>
</evidence>
<keyword evidence="3" id="KW-0677">Repeat</keyword>
<evidence type="ECO:0000256" key="1">
    <source>
        <dbReference type="ARBA" id="ARBA00004123"/>
    </source>
</evidence>
<dbReference type="GO" id="GO:0008270">
    <property type="term" value="F:zinc ion binding"/>
    <property type="evidence" value="ECO:0007669"/>
    <property type="project" value="UniProtKB-KW"/>
</dbReference>
<dbReference type="EMBL" id="LK028579">
    <property type="protein sequence ID" value="CDS19701.1"/>
    <property type="molecule type" value="Genomic_DNA"/>
</dbReference>
<dbReference type="Gene3D" id="3.30.160.60">
    <property type="entry name" value="Classic Zinc Finger"/>
    <property type="match status" value="2"/>
</dbReference>
<dbReference type="GO" id="GO:0009913">
    <property type="term" value="P:epidermal cell differentiation"/>
    <property type="evidence" value="ECO:0007669"/>
    <property type="project" value="TreeGrafter"/>
</dbReference>
<evidence type="ECO:0000256" key="7">
    <source>
        <dbReference type="PROSITE-ProRule" id="PRU00042"/>
    </source>
</evidence>
<dbReference type="GO" id="GO:0000981">
    <property type="term" value="F:DNA-binding transcription factor activity, RNA polymerase II-specific"/>
    <property type="evidence" value="ECO:0007669"/>
    <property type="project" value="TreeGrafter"/>
</dbReference>
<keyword evidence="6" id="KW-0539">Nucleus</keyword>
<keyword evidence="2" id="KW-0479">Metal-binding</keyword>
<dbReference type="InterPro" id="IPR027756">
    <property type="entry name" value="Ovo-like"/>
</dbReference>
<accession>A0A068WMI8</accession>
<name>A0A068WMI8_ECHGR</name>
<dbReference type="SUPFAM" id="SSF57667">
    <property type="entry name" value="beta-beta-alpha zinc fingers"/>
    <property type="match status" value="1"/>
</dbReference>
<dbReference type="WBParaSite" id="EgrG_000503240">
    <property type="protein sequence ID" value="EgrG_000503240"/>
    <property type="gene ID" value="EgrG_000503240"/>
</dbReference>
<keyword evidence="4 7" id="KW-0863">Zinc-finger</keyword>
<keyword evidence="5" id="KW-0862">Zinc</keyword>
<evidence type="ECO:0000256" key="2">
    <source>
        <dbReference type="ARBA" id="ARBA00022723"/>
    </source>
</evidence>
<reference evidence="9 10" key="1">
    <citation type="journal article" date="2013" name="Nature">
        <title>The genomes of four tapeworm species reveal adaptations to parasitism.</title>
        <authorList>
            <person name="Tsai I.J."/>
            <person name="Zarowiecki M."/>
            <person name="Holroyd N."/>
            <person name="Garciarrubio A."/>
            <person name="Sanchez-Flores A."/>
            <person name="Brooks K.L."/>
            <person name="Tracey A."/>
            <person name="Bobes R.J."/>
            <person name="Fragoso G."/>
            <person name="Sciutto E."/>
            <person name="Aslett M."/>
            <person name="Beasley H."/>
            <person name="Bennett H.M."/>
            <person name="Cai J."/>
            <person name="Camicia F."/>
            <person name="Clark R."/>
            <person name="Cucher M."/>
            <person name="De Silva N."/>
            <person name="Day T.A."/>
            <person name="Deplazes P."/>
            <person name="Estrada K."/>
            <person name="Fernandez C."/>
            <person name="Holland P.W."/>
            <person name="Hou J."/>
            <person name="Hu S."/>
            <person name="Huckvale T."/>
            <person name="Hung S.S."/>
            <person name="Kamenetzky L."/>
            <person name="Keane J.A."/>
            <person name="Kiss F."/>
            <person name="Koziol U."/>
            <person name="Lambert O."/>
            <person name="Liu K."/>
            <person name="Luo X."/>
            <person name="Luo Y."/>
            <person name="Macchiaroli N."/>
            <person name="Nichol S."/>
            <person name="Paps J."/>
            <person name="Parkinson J."/>
            <person name="Pouchkina-Stantcheva N."/>
            <person name="Riddiford N."/>
            <person name="Rosenzvit M."/>
            <person name="Salinas G."/>
            <person name="Wasmuth J.D."/>
            <person name="Zamanian M."/>
            <person name="Zheng Y."/>
            <person name="Cai X."/>
            <person name="Soberon X."/>
            <person name="Olson P.D."/>
            <person name="Laclette J.P."/>
            <person name="Brehm K."/>
            <person name="Berriman M."/>
            <person name="Garciarrubio A."/>
            <person name="Bobes R.J."/>
            <person name="Fragoso G."/>
            <person name="Sanchez-Flores A."/>
            <person name="Estrada K."/>
            <person name="Cevallos M.A."/>
            <person name="Morett E."/>
            <person name="Gonzalez V."/>
            <person name="Portillo T."/>
            <person name="Ochoa-Leyva A."/>
            <person name="Jose M.V."/>
            <person name="Sciutto E."/>
            <person name="Landa A."/>
            <person name="Jimenez L."/>
            <person name="Valdes V."/>
            <person name="Carrero J.C."/>
            <person name="Larralde C."/>
            <person name="Morales-Montor J."/>
            <person name="Limon-Lason J."/>
            <person name="Soberon X."/>
            <person name="Laclette J.P."/>
        </authorList>
    </citation>
    <scope>NUCLEOTIDE SEQUENCE [LARGE SCALE GENOMIC DNA]</scope>
</reference>
<proteinExistence type="predicted"/>
<dbReference type="PANTHER" id="PTHR10032">
    <property type="entry name" value="ZINC FINGER PROTEIN WITH KRAB AND SCAN DOMAINS"/>
    <property type="match status" value="1"/>
</dbReference>
<evidence type="ECO:0000256" key="6">
    <source>
        <dbReference type="ARBA" id="ARBA00023242"/>
    </source>
</evidence>
<feature type="domain" description="C2H2-type" evidence="8">
    <location>
        <begin position="285"/>
        <end position="308"/>
    </location>
</feature>
<dbReference type="PROSITE" id="PS00028">
    <property type="entry name" value="ZINC_FINGER_C2H2_1"/>
    <property type="match status" value="2"/>
</dbReference>
<dbReference type="InterPro" id="IPR036236">
    <property type="entry name" value="Znf_C2H2_sf"/>
</dbReference>
<reference evidence="11" key="3">
    <citation type="submission" date="2020-10" db="UniProtKB">
        <authorList>
            <consortium name="WormBaseParasite"/>
        </authorList>
    </citation>
    <scope>IDENTIFICATION</scope>
</reference>
<dbReference type="AlphaFoldDB" id="A0A068WMI8"/>
<dbReference type="PROSITE" id="PS50157">
    <property type="entry name" value="ZINC_FINGER_C2H2_2"/>
    <property type="match status" value="2"/>
</dbReference>
<evidence type="ECO:0000256" key="3">
    <source>
        <dbReference type="ARBA" id="ARBA00022737"/>
    </source>
</evidence>
<protein>
    <submittedName>
        <fullName evidence="9 11">Zinc finger protein</fullName>
    </submittedName>
</protein>
<reference evidence="9" key="2">
    <citation type="submission" date="2014-06" db="EMBL/GenBank/DDBJ databases">
        <authorList>
            <person name="Aslett M."/>
        </authorList>
    </citation>
    <scope>NUCLEOTIDE SEQUENCE</scope>
</reference>
<dbReference type="PANTHER" id="PTHR10032:SF272">
    <property type="entry name" value="OVO-LIKE ZINC FINGER 1A-RELATED"/>
    <property type="match status" value="1"/>
</dbReference>
<dbReference type="SMART" id="SM00355">
    <property type="entry name" value="ZnF_C2H2"/>
    <property type="match status" value="4"/>
</dbReference>